<name>A0ABV0B0L3_9ACTN</name>
<evidence type="ECO:0000256" key="4">
    <source>
        <dbReference type="SAM" id="SignalP"/>
    </source>
</evidence>
<dbReference type="Pfam" id="PF00128">
    <property type="entry name" value="Alpha-amylase"/>
    <property type="match status" value="1"/>
</dbReference>
<evidence type="ECO:0000259" key="5">
    <source>
        <dbReference type="SMART" id="SM00642"/>
    </source>
</evidence>
<dbReference type="SUPFAM" id="SSF51011">
    <property type="entry name" value="Glycosyl hydrolase domain"/>
    <property type="match status" value="1"/>
</dbReference>
<dbReference type="GO" id="GO:0016787">
    <property type="term" value="F:hydrolase activity"/>
    <property type="evidence" value="ECO:0007669"/>
    <property type="project" value="UniProtKB-KW"/>
</dbReference>
<protein>
    <submittedName>
        <fullName evidence="6">Alpha-amylase family glycosyl hydrolase</fullName>
    </submittedName>
</protein>
<sequence>MKRLPVLLTVAALAATSLTGLSGGPAAAGTSGTSPGPLAEGDVVYQVLVDRFSNGNTANDDSGHGEYDPSDLGFYHGGDWAGLTAKLDYIKNLGATAIWISPVSEQEPLSRDGKEASYHGYFTKNFATPNTHFGSATELQTLIDTAHAKGMKMILDVVPNHTADYLAGTSTTYSPSTYKPAAPLDNPSYYHHNGDCLFNGTETQTQIENCDLGGLDDLDQSNSTVSAFLLDTYKDWVDMGFDGIRVDAARSVPKSWLQTFESTMGVPTFGEVFVGDVDYVSEYQDYEWGVLDFPYFFSVRDTLAGDGDMNNLGALFAQDYKYNNANRLETFIDNHDRARFLARANDNYQRLRAALTVLLTARGVPVIYYGTEQADDGNGNPNEVPIANKDNRKDMSSFSVTSTIYKHIQRLTAVKAAYPALRIGTQREMWKDTTVYAFSRRVDSTGAEAITAVSSSWNTQTRTIPLRAESSIPVGTVLTNLMDTSDTVTVASGGVTGKQITVTLGEHGAKVYTPGTPVSSYTPPTRNITKIRVHSGVASGNTLSIRGDTAPFSWTAGRAAREVSSGVWEYEFERIPAGQTFQFKPLVNDTYFATGSNYTGTGGATIDIYPTFPTLTTIRVHKDVGYGNRITLRGSVSPLSWSAGQNCANKAADLWVCTISGISSGTAFDYKPLINDTTWATGSNYTTTGGSSVDIYPTF</sequence>
<dbReference type="Proteomes" id="UP001447516">
    <property type="component" value="Unassembled WGS sequence"/>
</dbReference>
<accession>A0ABV0B0L3</accession>
<dbReference type="PANTHER" id="PTHR10357">
    <property type="entry name" value="ALPHA-AMYLASE FAMILY MEMBER"/>
    <property type="match status" value="1"/>
</dbReference>
<dbReference type="Gene3D" id="3.20.20.80">
    <property type="entry name" value="Glycosidases"/>
    <property type="match status" value="1"/>
</dbReference>
<comment type="cofactor">
    <cofactor evidence="1">
        <name>Ca(2+)</name>
        <dbReference type="ChEBI" id="CHEBI:29108"/>
    </cofactor>
</comment>
<reference evidence="6 7" key="1">
    <citation type="submission" date="2024-05" db="EMBL/GenBank/DDBJ databases">
        <title>Microbispora sp.ZYX-F-249.</title>
        <authorList>
            <person name="Xie H."/>
        </authorList>
    </citation>
    <scope>NUCLEOTIDE SEQUENCE [LARGE SCALE GENOMIC DNA]</scope>
    <source>
        <strain evidence="6 7">ZYX-F-249</strain>
    </source>
</reference>
<keyword evidence="6" id="KW-0378">Hydrolase</keyword>
<keyword evidence="7" id="KW-1185">Reference proteome</keyword>
<dbReference type="SMART" id="SM00642">
    <property type="entry name" value="Aamy"/>
    <property type="match status" value="1"/>
</dbReference>
<dbReference type="SUPFAM" id="SSF51445">
    <property type="entry name" value="(Trans)glycosidases"/>
    <property type="match status" value="1"/>
</dbReference>
<feature type="chain" id="PRO_5047417904" evidence="4">
    <location>
        <begin position="29"/>
        <end position="699"/>
    </location>
</feature>
<feature type="signal peptide" evidence="4">
    <location>
        <begin position="1"/>
        <end position="28"/>
    </location>
</feature>
<gene>
    <name evidence="6" type="ORF">AAH991_36165</name>
</gene>
<dbReference type="PANTHER" id="PTHR10357:SF215">
    <property type="entry name" value="ALPHA-AMYLASE 1"/>
    <property type="match status" value="1"/>
</dbReference>
<proteinExistence type="predicted"/>
<keyword evidence="2" id="KW-0479">Metal-binding</keyword>
<feature type="domain" description="Glycosyl hydrolase family 13 catalytic" evidence="5">
    <location>
        <begin position="46"/>
        <end position="415"/>
    </location>
</feature>
<comment type="caution">
    <text evidence="6">The sequence shown here is derived from an EMBL/GenBank/DDBJ whole genome shotgun (WGS) entry which is preliminary data.</text>
</comment>
<evidence type="ECO:0000313" key="7">
    <source>
        <dbReference type="Proteomes" id="UP001447516"/>
    </source>
</evidence>
<dbReference type="EMBL" id="JBDJAW010000054">
    <property type="protein sequence ID" value="MEN3540597.1"/>
    <property type="molecule type" value="Genomic_DNA"/>
</dbReference>
<dbReference type="InterPro" id="IPR017853">
    <property type="entry name" value="GH"/>
</dbReference>
<organism evidence="6 7">
    <name type="scientific">Microbispora maris</name>
    <dbReference type="NCBI Taxonomy" id="3144104"/>
    <lineage>
        <taxon>Bacteria</taxon>
        <taxon>Bacillati</taxon>
        <taxon>Actinomycetota</taxon>
        <taxon>Actinomycetes</taxon>
        <taxon>Streptosporangiales</taxon>
        <taxon>Streptosporangiaceae</taxon>
        <taxon>Microbispora</taxon>
    </lineage>
</organism>
<evidence type="ECO:0000256" key="3">
    <source>
        <dbReference type="ARBA" id="ARBA00022729"/>
    </source>
</evidence>
<evidence type="ECO:0000256" key="2">
    <source>
        <dbReference type="ARBA" id="ARBA00022723"/>
    </source>
</evidence>
<keyword evidence="3 4" id="KW-0732">Signal</keyword>
<dbReference type="Gene3D" id="2.60.40.1180">
    <property type="entry name" value="Golgi alpha-mannosidase II"/>
    <property type="match status" value="1"/>
</dbReference>
<dbReference type="InterPro" id="IPR013780">
    <property type="entry name" value="Glyco_hydro_b"/>
</dbReference>
<evidence type="ECO:0000256" key="1">
    <source>
        <dbReference type="ARBA" id="ARBA00001913"/>
    </source>
</evidence>
<dbReference type="InterPro" id="IPR006047">
    <property type="entry name" value="GH13_cat_dom"/>
</dbReference>
<dbReference type="RefSeq" id="WP_346230448.1">
    <property type="nucleotide sequence ID" value="NZ_JBDJAW010000054.1"/>
</dbReference>
<evidence type="ECO:0000313" key="6">
    <source>
        <dbReference type="EMBL" id="MEN3540597.1"/>
    </source>
</evidence>